<name>A0A0E9V5A6_ANGAN</name>
<reference evidence="1" key="1">
    <citation type="submission" date="2014-11" db="EMBL/GenBank/DDBJ databases">
        <authorList>
            <person name="Amaro Gonzalez C."/>
        </authorList>
    </citation>
    <scope>NUCLEOTIDE SEQUENCE</scope>
</reference>
<dbReference type="EMBL" id="GBXM01035308">
    <property type="protein sequence ID" value="JAH73269.1"/>
    <property type="molecule type" value="Transcribed_RNA"/>
</dbReference>
<evidence type="ECO:0000313" key="1">
    <source>
        <dbReference type="EMBL" id="JAH73269.1"/>
    </source>
</evidence>
<sequence>MFQMPNSKQICQKQRRDHLFKFSDESINIFECVKYIWIGTFHTISQL</sequence>
<proteinExistence type="predicted"/>
<dbReference type="AlphaFoldDB" id="A0A0E9V5A6"/>
<accession>A0A0E9V5A6</accession>
<organism evidence="1">
    <name type="scientific">Anguilla anguilla</name>
    <name type="common">European freshwater eel</name>
    <name type="synonym">Muraena anguilla</name>
    <dbReference type="NCBI Taxonomy" id="7936"/>
    <lineage>
        <taxon>Eukaryota</taxon>
        <taxon>Metazoa</taxon>
        <taxon>Chordata</taxon>
        <taxon>Craniata</taxon>
        <taxon>Vertebrata</taxon>
        <taxon>Euteleostomi</taxon>
        <taxon>Actinopterygii</taxon>
        <taxon>Neopterygii</taxon>
        <taxon>Teleostei</taxon>
        <taxon>Anguilliformes</taxon>
        <taxon>Anguillidae</taxon>
        <taxon>Anguilla</taxon>
    </lineage>
</organism>
<reference evidence="1" key="2">
    <citation type="journal article" date="2015" name="Fish Shellfish Immunol.">
        <title>Early steps in the European eel (Anguilla anguilla)-Vibrio vulnificus interaction in the gills: Role of the RtxA13 toxin.</title>
        <authorList>
            <person name="Callol A."/>
            <person name="Pajuelo D."/>
            <person name="Ebbesson L."/>
            <person name="Teles M."/>
            <person name="MacKenzie S."/>
            <person name="Amaro C."/>
        </authorList>
    </citation>
    <scope>NUCLEOTIDE SEQUENCE</scope>
</reference>
<protein>
    <submittedName>
        <fullName evidence="1">Uncharacterized protein</fullName>
    </submittedName>
</protein>